<dbReference type="InterPro" id="IPR027417">
    <property type="entry name" value="P-loop_NTPase"/>
</dbReference>
<sequence length="868" mass="91262">MDDHAAPPADDLTPPAPAPPGRSTLLRTAETHLAAGTGVVLTGPAGIGKTALLATLAATARARGERVVRHRAAALDHRPTARHRRPSLVLVDDADRLDARALDRLRRTLDRDGSRALLAVRSPSHDLGTGPWPPLPDTAETPVPPLGPEDTAHLLDPFGLPLRLVNQLHADSGGNPRLLLALARAYADRVPRSGEPLPLPPEVHTLIGTGLASLPAGAQDTLLAAALTDRPTVELLQRSGRPAAHDHIARATTAGLVVTDDTGAPVIRFTPPAAADVIAARAGAAHRVALHISLAAVVTDAAARARHHALATTDPDADLARSLTAAAESARGQGAGRLAAELHLLAAERTPAAHPADRLARLLAAARTGAAAQHPHVVHRAADAVLHTDAPADARVHVRLALIDLAGQDLTGRDEIFAAAFVDAADDPALLARIRLRLAWAALLDGRPLRAEAEADRAVLHARVAADPAAEALALTVKADVARRTGRSDARAHLDHARRLPHPAPAAPDGRLHLTPRFLAARFAAADDRLPEARAALLTMLAPVGHGTGEETVAVLAALAEVSARLGRCREALDFADRAVRLTRVTGSSPGPAWHSAAVAELAGGSIARAAAYAARGVLASEQEHDAVHLARHLHVLGQARLRTGDTRGGVTALRRLKDLERAQGTDAPTTLRWHADLASGLTGLGELAAAEDLLRTTRTTLATGPRSPGVTAQLDRAEAALHAAHGDPDSALALLDAAATRFAALAQPLEQGHCLLQRGRVERRRRRYAPARSAVAAALTLFTRHDARPWIDQAGRHLAQSDERTLTVSEERIAAFVGQGATNQEVAARMFLSVKTIEASLTRIYRKLGIRSRTQLSTLLHTTHPTT</sequence>
<dbReference type="PANTHER" id="PTHR44688">
    <property type="entry name" value="DNA-BINDING TRANSCRIPTIONAL ACTIVATOR DEVR_DOSR"/>
    <property type="match status" value="1"/>
</dbReference>
<keyword evidence="7" id="KW-1185">Reference proteome</keyword>
<feature type="region of interest" description="Disordered" evidence="4">
    <location>
        <begin position="1"/>
        <end position="21"/>
    </location>
</feature>
<keyword evidence="2" id="KW-0238">DNA-binding</keyword>
<feature type="domain" description="HTH luxR-type" evidence="5">
    <location>
        <begin position="800"/>
        <end position="865"/>
    </location>
</feature>
<dbReference type="InterPro" id="IPR000792">
    <property type="entry name" value="Tscrpt_reg_LuxR_C"/>
</dbReference>
<dbReference type="SMART" id="SM00382">
    <property type="entry name" value="AAA"/>
    <property type="match status" value="1"/>
</dbReference>
<evidence type="ECO:0000256" key="4">
    <source>
        <dbReference type="SAM" id="MobiDB-lite"/>
    </source>
</evidence>
<proteinExistence type="predicted"/>
<comment type="caution">
    <text evidence="6">The sequence shown here is derived from an EMBL/GenBank/DDBJ whole genome shotgun (WGS) entry which is preliminary data.</text>
</comment>
<evidence type="ECO:0000313" key="6">
    <source>
        <dbReference type="EMBL" id="MBD3933672.1"/>
    </source>
</evidence>
<dbReference type="PRINTS" id="PR00038">
    <property type="entry name" value="HTHLUXR"/>
</dbReference>
<evidence type="ECO:0000256" key="3">
    <source>
        <dbReference type="ARBA" id="ARBA00023163"/>
    </source>
</evidence>
<dbReference type="SUPFAM" id="SSF46894">
    <property type="entry name" value="C-terminal effector domain of the bipartite response regulators"/>
    <property type="match status" value="1"/>
</dbReference>
<evidence type="ECO:0000256" key="1">
    <source>
        <dbReference type="ARBA" id="ARBA00023015"/>
    </source>
</evidence>
<feature type="compositionally biased region" description="Low complexity" evidence="4">
    <location>
        <begin position="1"/>
        <end position="13"/>
    </location>
</feature>
<dbReference type="SMART" id="SM00421">
    <property type="entry name" value="HTH_LUXR"/>
    <property type="match status" value="1"/>
</dbReference>
<keyword evidence="3" id="KW-0804">Transcription</keyword>
<reference evidence="6" key="1">
    <citation type="submission" date="2020-09" db="EMBL/GenBank/DDBJ databases">
        <title>Secondary metabolite and genome analysis of marine Streptomyces chumphonensis KK1-2T.</title>
        <authorList>
            <person name="Phongsopitanun W."/>
            <person name="Kanchanasin P."/>
            <person name="Pittayakhajonwut P."/>
            <person name="Suwanborirux K."/>
            <person name="Tanasupawat S."/>
        </authorList>
    </citation>
    <scope>NUCLEOTIDE SEQUENCE</scope>
    <source>
        <strain evidence="6">KK1-2</strain>
    </source>
</reference>
<dbReference type="Proteomes" id="UP000632289">
    <property type="component" value="Unassembled WGS sequence"/>
</dbReference>
<dbReference type="EMBL" id="JACXYU010000011">
    <property type="protein sequence ID" value="MBD3933672.1"/>
    <property type="molecule type" value="Genomic_DNA"/>
</dbReference>
<dbReference type="Pfam" id="PF00196">
    <property type="entry name" value="GerE"/>
    <property type="match status" value="1"/>
</dbReference>
<evidence type="ECO:0000256" key="2">
    <source>
        <dbReference type="ARBA" id="ARBA00023125"/>
    </source>
</evidence>
<name>A0A927F2S1_9ACTN</name>
<dbReference type="InterPro" id="IPR036388">
    <property type="entry name" value="WH-like_DNA-bd_sf"/>
</dbReference>
<feature type="compositionally biased region" description="Pro residues" evidence="4">
    <location>
        <begin position="131"/>
        <end position="143"/>
    </location>
</feature>
<dbReference type="InterPro" id="IPR016032">
    <property type="entry name" value="Sig_transdc_resp-reg_C-effctor"/>
</dbReference>
<gene>
    <name evidence="6" type="ORF">IF129_19205</name>
</gene>
<evidence type="ECO:0000313" key="7">
    <source>
        <dbReference type="Proteomes" id="UP000632289"/>
    </source>
</evidence>
<dbReference type="AlphaFoldDB" id="A0A927F2S1"/>
<dbReference type="Gene3D" id="1.25.40.10">
    <property type="entry name" value="Tetratricopeptide repeat domain"/>
    <property type="match status" value="1"/>
</dbReference>
<dbReference type="GO" id="GO:0003677">
    <property type="term" value="F:DNA binding"/>
    <property type="evidence" value="ECO:0007669"/>
    <property type="project" value="UniProtKB-KW"/>
</dbReference>
<dbReference type="SUPFAM" id="SSF52540">
    <property type="entry name" value="P-loop containing nucleoside triphosphate hydrolases"/>
    <property type="match status" value="1"/>
</dbReference>
<organism evidence="6 7">
    <name type="scientific">Streptomyces chumphonensis</name>
    <dbReference type="NCBI Taxonomy" id="1214925"/>
    <lineage>
        <taxon>Bacteria</taxon>
        <taxon>Bacillati</taxon>
        <taxon>Actinomycetota</taxon>
        <taxon>Actinomycetes</taxon>
        <taxon>Kitasatosporales</taxon>
        <taxon>Streptomycetaceae</taxon>
        <taxon>Streptomyces</taxon>
    </lineage>
</organism>
<dbReference type="SUPFAM" id="SSF48452">
    <property type="entry name" value="TPR-like"/>
    <property type="match status" value="2"/>
</dbReference>
<dbReference type="GO" id="GO:0006355">
    <property type="term" value="P:regulation of DNA-templated transcription"/>
    <property type="evidence" value="ECO:0007669"/>
    <property type="project" value="InterPro"/>
</dbReference>
<accession>A0A927F2S1</accession>
<dbReference type="PROSITE" id="PS00622">
    <property type="entry name" value="HTH_LUXR_1"/>
    <property type="match status" value="1"/>
</dbReference>
<dbReference type="InterPro" id="IPR011990">
    <property type="entry name" value="TPR-like_helical_dom_sf"/>
</dbReference>
<keyword evidence="1" id="KW-0805">Transcription regulation</keyword>
<dbReference type="InterPro" id="IPR003593">
    <property type="entry name" value="AAA+_ATPase"/>
</dbReference>
<feature type="region of interest" description="Disordered" evidence="4">
    <location>
        <begin position="122"/>
        <end position="143"/>
    </location>
</feature>
<evidence type="ECO:0000259" key="5">
    <source>
        <dbReference type="PROSITE" id="PS50043"/>
    </source>
</evidence>
<dbReference type="PROSITE" id="PS50043">
    <property type="entry name" value="HTH_LUXR_2"/>
    <property type="match status" value="1"/>
</dbReference>
<protein>
    <submittedName>
        <fullName evidence="6">Helix-turn-helix transcriptional regulator</fullName>
    </submittedName>
</protein>
<dbReference type="CDD" id="cd06170">
    <property type="entry name" value="LuxR_C_like"/>
    <property type="match status" value="1"/>
</dbReference>
<dbReference type="Gene3D" id="3.40.50.300">
    <property type="entry name" value="P-loop containing nucleotide triphosphate hydrolases"/>
    <property type="match status" value="1"/>
</dbReference>
<dbReference type="PANTHER" id="PTHR44688:SF16">
    <property type="entry name" value="DNA-BINDING TRANSCRIPTIONAL ACTIVATOR DEVR_DOSR"/>
    <property type="match status" value="1"/>
</dbReference>
<dbReference type="Gene3D" id="1.10.10.10">
    <property type="entry name" value="Winged helix-like DNA-binding domain superfamily/Winged helix DNA-binding domain"/>
    <property type="match status" value="1"/>
</dbReference>